<protein>
    <submittedName>
        <fullName evidence="2">DUF3526 domain-containing protein</fullName>
    </submittedName>
</protein>
<reference evidence="2 3" key="1">
    <citation type="journal article" date="2021" name="Int. J. Syst. Evol. Microbiol.">
        <title>Steroidobacter gossypii sp. nov., isolated from soil of cotton cropping field.</title>
        <authorList>
            <person name="Huang R."/>
            <person name="Yang S."/>
            <person name="Zhen C."/>
            <person name="Liu W."/>
        </authorList>
    </citation>
    <scope>NUCLEOTIDE SEQUENCE [LARGE SCALE GENOMIC DNA]</scope>
    <source>
        <strain evidence="2 3">S1-65</strain>
    </source>
</reference>
<evidence type="ECO:0000313" key="3">
    <source>
        <dbReference type="Proteomes" id="UP000661077"/>
    </source>
</evidence>
<comment type="caution">
    <text evidence="2">The sequence shown here is derived from an EMBL/GenBank/DDBJ whole genome shotgun (WGS) entry which is preliminary data.</text>
</comment>
<feature type="transmembrane region" description="Helical" evidence="1">
    <location>
        <begin position="199"/>
        <end position="224"/>
    </location>
</feature>
<keyword evidence="3" id="KW-1185">Reference proteome</keyword>
<dbReference type="RefSeq" id="WP_203167017.1">
    <property type="nucleotide sequence ID" value="NZ_JAEVLS010000002.1"/>
</dbReference>
<evidence type="ECO:0000313" key="2">
    <source>
        <dbReference type="EMBL" id="MBM0104948.1"/>
    </source>
</evidence>
<dbReference type="EMBL" id="JAEVLS010000002">
    <property type="protein sequence ID" value="MBM0104948.1"/>
    <property type="molecule type" value="Genomic_DNA"/>
</dbReference>
<proteinExistence type="predicted"/>
<feature type="transmembrane region" description="Helical" evidence="1">
    <location>
        <begin position="375"/>
        <end position="396"/>
    </location>
</feature>
<sequence length="497" mass="54868">MSAPAFRDLFVWEWRHVGRSPLLWSIVVILLASFCWGALTTAFKHNEQSAALERARADDQALIASTAERAVAYRAKITEDAGQVAYWQDPTNVAGYSEYFVRRHALKPHLPLSPLATGVSDLAPSRLEIKLNTPFGFNDTYDFENPRGLALGRFDFAFAVVVLLPIGLLLLCALLITFERDRGMLRLVAAQAVGPRRWIGARMAAILAWFVPAVLLAQVVALAIAGVPLGQVAAPLAVSLVLTLLYIFFWSGIALFVLARQPSAGAALGMFGAIWALLIIGLPMAISALVATVDPPPSAVEYVDAQRRVRDEIDAERDALLTQALGARPDLAAHVHRATSLDYATRLSFLVPEIERRLSPQRVAMEDHRVRQERIAFATGFLLPTLGIESAFAALAGTDPERQRRFEQAAREYQQQLRACVYPLVQAEITKPPAPPVRETRGRLNLPEPLDLPEFSMTEASNAERIRNVLPFAFWLALLATVTSIAGWRRADRWQVT</sequence>
<dbReference type="InterPro" id="IPR021913">
    <property type="entry name" value="DUF3526"/>
</dbReference>
<evidence type="ECO:0000256" key="1">
    <source>
        <dbReference type="SAM" id="Phobius"/>
    </source>
</evidence>
<dbReference type="PANTHER" id="PTHR43471">
    <property type="entry name" value="ABC TRANSPORTER PERMEASE"/>
    <property type="match status" value="1"/>
</dbReference>
<dbReference type="PANTHER" id="PTHR43471:SF1">
    <property type="entry name" value="ABC TRANSPORTER PERMEASE PROTEIN NOSY-RELATED"/>
    <property type="match status" value="1"/>
</dbReference>
<feature type="transmembrane region" description="Helical" evidence="1">
    <location>
        <begin position="469"/>
        <end position="488"/>
    </location>
</feature>
<accession>A0ABS1WVG9</accession>
<dbReference type="Pfam" id="PF12040">
    <property type="entry name" value="DUF3526"/>
    <property type="match status" value="1"/>
</dbReference>
<feature type="transmembrane region" description="Helical" evidence="1">
    <location>
        <begin position="236"/>
        <end position="259"/>
    </location>
</feature>
<organism evidence="2 3">
    <name type="scientific">Steroidobacter gossypii</name>
    <dbReference type="NCBI Taxonomy" id="2805490"/>
    <lineage>
        <taxon>Bacteria</taxon>
        <taxon>Pseudomonadati</taxon>
        <taxon>Pseudomonadota</taxon>
        <taxon>Gammaproteobacteria</taxon>
        <taxon>Steroidobacterales</taxon>
        <taxon>Steroidobacteraceae</taxon>
        <taxon>Steroidobacter</taxon>
    </lineage>
</organism>
<feature type="transmembrane region" description="Helical" evidence="1">
    <location>
        <begin position="266"/>
        <end position="291"/>
    </location>
</feature>
<feature type="transmembrane region" description="Helical" evidence="1">
    <location>
        <begin position="156"/>
        <end position="178"/>
    </location>
</feature>
<keyword evidence="1" id="KW-0472">Membrane</keyword>
<name>A0ABS1WVG9_9GAMM</name>
<keyword evidence="1" id="KW-1133">Transmembrane helix</keyword>
<keyword evidence="1" id="KW-0812">Transmembrane</keyword>
<feature type="transmembrane region" description="Helical" evidence="1">
    <location>
        <begin position="21"/>
        <end position="39"/>
    </location>
</feature>
<gene>
    <name evidence="2" type="ORF">JM946_09315</name>
</gene>
<dbReference type="Proteomes" id="UP000661077">
    <property type="component" value="Unassembled WGS sequence"/>
</dbReference>